<dbReference type="InterPro" id="IPR023827">
    <property type="entry name" value="Peptidase_S8_Asp-AS"/>
</dbReference>
<feature type="region of interest" description="Disordered" evidence="7">
    <location>
        <begin position="1"/>
        <end position="29"/>
    </location>
</feature>
<feature type="compositionally biased region" description="Basic residues" evidence="7">
    <location>
        <begin position="19"/>
        <end position="29"/>
    </location>
</feature>
<feature type="active site" description="Charge relay system" evidence="5">
    <location>
        <position position="93"/>
    </location>
</feature>
<proteinExistence type="inferred from homology"/>
<dbReference type="PRINTS" id="PR00723">
    <property type="entry name" value="SUBTILISIN"/>
</dbReference>
<dbReference type="Pfam" id="PF00082">
    <property type="entry name" value="Peptidase_S8"/>
    <property type="match status" value="1"/>
</dbReference>
<sequence length="562" mass="58421">MTDAAPETRDAARQGSPHGGRRGRHGRRRAAGPGMLAAAALLLAPAVTVGGVVTAPAADADAWRDAQFWLEDYGVTEAWETARGEGVTIAILDTGVDADHPTLEGAVVDGTDVSGGGDGSGGPVEQFSTEHGTMVASLAAGRGYEPTGDELDELPEPEDYEEFTDEDWEQFWDDLLDELEGAENRGLSQGAGVLSSDVLLTGEGREPLDLTASAILPASTTEDDEDADEDDADEDEDDADEDDADDADEDAEDEDAEEDAAGVIGVAPEADVLSVSMALEMPNSYGPDLEDQVVEAVDWAVDNGADIINMSFGLPNEQEWPESWDEAFLKAAENDVLVVAAAGNRVSGSWSVGAPATIPGVLTVAGVNEDREISEDASAQGIAVDIAAPSEPLVGAVPDGLNTQWMGTSGAAPIVAGAAALVWSAHPDLSAEEVKHRLLSTADGVGDGNGVDPEFGQGILNVAQAVASDDVPEFDPSAYETLEEWIRVHRRGESDNTEHADVPSDAGVSPGPEGDPRDRPQASDARGTQDWAGPVVVGVAALLVIAVVSVAAVHLTSRRRRS</sequence>
<keyword evidence="4 5" id="KW-0720">Serine protease</keyword>
<keyword evidence="8" id="KW-0472">Membrane</keyword>
<dbReference type="InterPro" id="IPR015500">
    <property type="entry name" value="Peptidase_S8_subtilisin-rel"/>
</dbReference>
<keyword evidence="8" id="KW-1133">Transmembrane helix</keyword>
<feature type="region of interest" description="Disordered" evidence="7">
    <location>
        <begin position="209"/>
        <end position="265"/>
    </location>
</feature>
<dbReference type="InterPro" id="IPR036852">
    <property type="entry name" value="Peptidase_S8/S53_dom_sf"/>
</dbReference>
<dbReference type="RefSeq" id="WP_344683797.1">
    <property type="nucleotide sequence ID" value="NZ_BAAAUU010000025.1"/>
</dbReference>
<dbReference type="PROSITE" id="PS51892">
    <property type="entry name" value="SUBTILASE"/>
    <property type="match status" value="1"/>
</dbReference>
<evidence type="ECO:0000256" key="4">
    <source>
        <dbReference type="ARBA" id="ARBA00022825"/>
    </source>
</evidence>
<feature type="region of interest" description="Disordered" evidence="7">
    <location>
        <begin position="493"/>
        <end position="529"/>
    </location>
</feature>
<evidence type="ECO:0000313" key="11">
    <source>
        <dbReference type="Proteomes" id="UP001501404"/>
    </source>
</evidence>
<evidence type="ECO:0000256" key="2">
    <source>
        <dbReference type="ARBA" id="ARBA00022670"/>
    </source>
</evidence>
<comment type="similarity">
    <text evidence="1 5 6">Belongs to the peptidase S8 family.</text>
</comment>
<gene>
    <name evidence="10" type="ORF">GCM10010467_18010</name>
</gene>
<feature type="transmembrane region" description="Helical" evidence="8">
    <location>
        <begin position="531"/>
        <end position="555"/>
    </location>
</feature>
<keyword evidence="11" id="KW-1185">Reference proteome</keyword>
<feature type="transmembrane region" description="Helical" evidence="8">
    <location>
        <begin position="30"/>
        <end position="53"/>
    </location>
</feature>
<keyword evidence="3 5" id="KW-0378">Hydrolase</keyword>
<dbReference type="EMBL" id="BAAAUU010000025">
    <property type="protein sequence ID" value="GAA3182666.1"/>
    <property type="molecule type" value="Genomic_DNA"/>
</dbReference>
<dbReference type="InterPro" id="IPR050131">
    <property type="entry name" value="Peptidase_S8_subtilisin-like"/>
</dbReference>
<evidence type="ECO:0000256" key="1">
    <source>
        <dbReference type="ARBA" id="ARBA00011073"/>
    </source>
</evidence>
<feature type="compositionally biased region" description="Basic and acidic residues" evidence="7">
    <location>
        <begin position="493"/>
        <end position="502"/>
    </location>
</feature>
<accession>A0ABP6PLG0</accession>
<evidence type="ECO:0000259" key="9">
    <source>
        <dbReference type="Pfam" id="PF00082"/>
    </source>
</evidence>
<evidence type="ECO:0000256" key="3">
    <source>
        <dbReference type="ARBA" id="ARBA00022801"/>
    </source>
</evidence>
<feature type="domain" description="Peptidase S8/S53" evidence="9">
    <location>
        <begin position="84"/>
        <end position="458"/>
    </location>
</feature>
<name>A0ABP6PLG0_9ACTN</name>
<feature type="compositionally biased region" description="Basic and acidic residues" evidence="7">
    <location>
        <begin position="1"/>
        <end position="12"/>
    </location>
</feature>
<evidence type="ECO:0000256" key="5">
    <source>
        <dbReference type="PROSITE-ProRule" id="PRU01240"/>
    </source>
</evidence>
<dbReference type="Gene3D" id="3.40.50.200">
    <property type="entry name" value="Peptidase S8/S53 domain"/>
    <property type="match status" value="2"/>
</dbReference>
<evidence type="ECO:0000256" key="8">
    <source>
        <dbReference type="SAM" id="Phobius"/>
    </source>
</evidence>
<feature type="region of interest" description="Disordered" evidence="7">
    <location>
        <begin position="143"/>
        <end position="163"/>
    </location>
</feature>
<dbReference type="PROSITE" id="PS00136">
    <property type="entry name" value="SUBTILASE_ASP"/>
    <property type="match status" value="1"/>
</dbReference>
<evidence type="ECO:0000256" key="7">
    <source>
        <dbReference type="SAM" id="MobiDB-lite"/>
    </source>
</evidence>
<dbReference type="PROSITE" id="PS00138">
    <property type="entry name" value="SUBTILASE_SER"/>
    <property type="match status" value="1"/>
</dbReference>
<dbReference type="InterPro" id="IPR023828">
    <property type="entry name" value="Peptidase_S8_Ser-AS"/>
</dbReference>
<dbReference type="PANTHER" id="PTHR43806:SF11">
    <property type="entry name" value="CEREVISIN-RELATED"/>
    <property type="match status" value="1"/>
</dbReference>
<dbReference type="PANTHER" id="PTHR43806">
    <property type="entry name" value="PEPTIDASE S8"/>
    <property type="match status" value="1"/>
</dbReference>
<feature type="active site" description="Charge relay system" evidence="5">
    <location>
        <position position="131"/>
    </location>
</feature>
<reference evidence="11" key="1">
    <citation type="journal article" date="2019" name="Int. J. Syst. Evol. Microbiol.">
        <title>The Global Catalogue of Microorganisms (GCM) 10K type strain sequencing project: providing services to taxonomists for standard genome sequencing and annotation.</title>
        <authorList>
            <consortium name="The Broad Institute Genomics Platform"/>
            <consortium name="The Broad Institute Genome Sequencing Center for Infectious Disease"/>
            <person name="Wu L."/>
            <person name="Ma J."/>
        </authorList>
    </citation>
    <scope>NUCLEOTIDE SEQUENCE [LARGE SCALE GENOMIC DNA]</scope>
    <source>
        <strain evidence="11">JCM 9376</strain>
    </source>
</reference>
<organism evidence="10 11">
    <name type="scientific">Actinocorallia glomerata</name>
    <dbReference type="NCBI Taxonomy" id="46203"/>
    <lineage>
        <taxon>Bacteria</taxon>
        <taxon>Bacillati</taxon>
        <taxon>Actinomycetota</taxon>
        <taxon>Actinomycetes</taxon>
        <taxon>Streptosporangiales</taxon>
        <taxon>Thermomonosporaceae</taxon>
        <taxon>Actinocorallia</taxon>
    </lineage>
</organism>
<evidence type="ECO:0000313" key="10">
    <source>
        <dbReference type="EMBL" id="GAA3182666.1"/>
    </source>
</evidence>
<feature type="compositionally biased region" description="Acidic residues" evidence="7">
    <location>
        <begin position="147"/>
        <end position="163"/>
    </location>
</feature>
<dbReference type="InterPro" id="IPR000209">
    <property type="entry name" value="Peptidase_S8/S53_dom"/>
</dbReference>
<protein>
    <recommendedName>
        <fullName evidence="9">Peptidase S8/S53 domain-containing protein</fullName>
    </recommendedName>
</protein>
<dbReference type="SUPFAM" id="SSF52743">
    <property type="entry name" value="Subtilisin-like"/>
    <property type="match status" value="1"/>
</dbReference>
<feature type="active site" description="Charge relay system" evidence="5">
    <location>
        <position position="409"/>
    </location>
</feature>
<evidence type="ECO:0000256" key="6">
    <source>
        <dbReference type="RuleBase" id="RU003355"/>
    </source>
</evidence>
<feature type="compositionally biased region" description="Acidic residues" evidence="7">
    <location>
        <begin position="221"/>
        <end position="260"/>
    </location>
</feature>
<comment type="caution">
    <text evidence="10">The sequence shown here is derived from an EMBL/GenBank/DDBJ whole genome shotgun (WGS) entry which is preliminary data.</text>
</comment>
<keyword evidence="8" id="KW-0812">Transmembrane</keyword>
<keyword evidence="2 5" id="KW-0645">Protease</keyword>
<dbReference type="Proteomes" id="UP001501404">
    <property type="component" value="Unassembled WGS sequence"/>
</dbReference>